<dbReference type="EMBL" id="UOEG01000004">
    <property type="protein sequence ID" value="VAV87211.1"/>
    <property type="molecule type" value="Genomic_DNA"/>
</dbReference>
<evidence type="ECO:0000256" key="1">
    <source>
        <dbReference type="SAM" id="Phobius"/>
    </source>
</evidence>
<sequence length="29" mass="3315">MPVRRIAYIIAIFAAVLTAFNLFRTPADY</sequence>
<keyword evidence="1" id="KW-1133">Transmembrane helix</keyword>
<feature type="non-terminal residue" evidence="2">
    <location>
        <position position="29"/>
    </location>
</feature>
<name>A0A3B0R4Z2_9ZZZZ</name>
<proteinExistence type="predicted"/>
<gene>
    <name evidence="2" type="ORF">MNBD_ALPHA07-1356</name>
</gene>
<reference evidence="2" key="1">
    <citation type="submission" date="2018-06" db="EMBL/GenBank/DDBJ databases">
        <authorList>
            <person name="Zhirakovskaya E."/>
        </authorList>
    </citation>
    <scope>NUCLEOTIDE SEQUENCE</scope>
</reference>
<accession>A0A3B0R4Z2</accession>
<dbReference type="AlphaFoldDB" id="A0A3B0R4Z2"/>
<keyword evidence="1" id="KW-0472">Membrane</keyword>
<protein>
    <submittedName>
        <fullName evidence="2">Uncharacterized protein</fullName>
    </submittedName>
</protein>
<organism evidence="2">
    <name type="scientific">hydrothermal vent metagenome</name>
    <dbReference type="NCBI Taxonomy" id="652676"/>
    <lineage>
        <taxon>unclassified sequences</taxon>
        <taxon>metagenomes</taxon>
        <taxon>ecological metagenomes</taxon>
    </lineage>
</organism>
<feature type="transmembrane region" description="Helical" evidence="1">
    <location>
        <begin position="6"/>
        <end position="23"/>
    </location>
</feature>
<keyword evidence="1" id="KW-0812">Transmembrane</keyword>
<evidence type="ECO:0000313" key="2">
    <source>
        <dbReference type="EMBL" id="VAV87211.1"/>
    </source>
</evidence>